<protein>
    <submittedName>
        <fullName evidence="4">HSP20 family molecular chaperone IbpA</fullName>
    </submittedName>
</protein>
<sequence length="129" mass="15233">MGKKKQSLPSELNGIEDWMNQFFQDPFMSFLDDYTFRVDLFETSCEYIIEAQINHVEADEISVEINNDNLSITIHSIKEEKPKERSVVLPFPLEDKRIDAIYQNGILEIKIAKEEKTIRNNKRIQIQKR</sequence>
<proteinExistence type="inferred from homology"/>
<dbReference type="SUPFAM" id="SSF49764">
    <property type="entry name" value="HSP20-like chaperones"/>
    <property type="match status" value="1"/>
</dbReference>
<dbReference type="InterPro" id="IPR002068">
    <property type="entry name" value="A-crystallin/Hsp20_dom"/>
</dbReference>
<name>A0ABT9VLJ7_9BACI</name>
<evidence type="ECO:0000313" key="5">
    <source>
        <dbReference type="Proteomes" id="UP001225646"/>
    </source>
</evidence>
<evidence type="ECO:0000256" key="1">
    <source>
        <dbReference type="PROSITE-ProRule" id="PRU00285"/>
    </source>
</evidence>
<dbReference type="Pfam" id="PF00011">
    <property type="entry name" value="HSP20"/>
    <property type="match status" value="1"/>
</dbReference>
<reference evidence="4 5" key="1">
    <citation type="submission" date="2023-07" db="EMBL/GenBank/DDBJ databases">
        <title>Genomic Encyclopedia of Type Strains, Phase IV (KMG-IV): sequencing the most valuable type-strain genomes for metagenomic binning, comparative biology and taxonomic classification.</title>
        <authorList>
            <person name="Goeker M."/>
        </authorList>
    </citation>
    <scope>NUCLEOTIDE SEQUENCE [LARGE SCALE GENOMIC DNA]</scope>
    <source>
        <strain evidence="4 5">DSM 19092</strain>
    </source>
</reference>
<feature type="domain" description="SHSP" evidence="3">
    <location>
        <begin position="29"/>
        <end position="129"/>
    </location>
</feature>
<evidence type="ECO:0000259" key="3">
    <source>
        <dbReference type="PROSITE" id="PS01031"/>
    </source>
</evidence>
<evidence type="ECO:0000256" key="2">
    <source>
        <dbReference type="RuleBase" id="RU003616"/>
    </source>
</evidence>
<organism evidence="4 5">
    <name type="scientific">Aeribacillus alveayuensis</name>
    <dbReference type="NCBI Taxonomy" id="279215"/>
    <lineage>
        <taxon>Bacteria</taxon>
        <taxon>Bacillati</taxon>
        <taxon>Bacillota</taxon>
        <taxon>Bacilli</taxon>
        <taxon>Bacillales</taxon>
        <taxon>Bacillaceae</taxon>
        <taxon>Aeribacillus</taxon>
    </lineage>
</organism>
<dbReference type="Gene3D" id="2.60.40.790">
    <property type="match status" value="1"/>
</dbReference>
<dbReference type="InterPro" id="IPR008978">
    <property type="entry name" value="HSP20-like_chaperone"/>
</dbReference>
<dbReference type="EMBL" id="JAUSTR010000001">
    <property type="protein sequence ID" value="MDQ0161849.1"/>
    <property type="molecule type" value="Genomic_DNA"/>
</dbReference>
<comment type="similarity">
    <text evidence="1 2">Belongs to the small heat shock protein (HSP20) family.</text>
</comment>
<dbReference type="PROSITE" id="PS01031">
    <property type="entry name" value="SHSP"/>
    <property type="match status" value="1"/>
</dbReference>
<gene>
    <name evidence="4" type="ORF">J2S06_000919</name>
</gene>
<accession>A0ABT9VLJ7</accession>
<dbReference type="CDD" id="cd06464">
    <property type="entry name" value="ACD_sHsps-like"/>
    <property type="match status" value="1"/>
</dbReference>
<dbReference type="Proteomes" id="UP001225646">
    <property type="component" value="Unassembled WGS sequence"/>
</dbReference>
<evidence type="ECO:0000313" key="4">
    <source>
        <dbReference type="EMBL" id="MDQ0161849.1"/>
    </source>
</evidence>
<dbReference type="RefSeq" id="WP_419151416.1">
    <property type="nucleotide sequence ID" value="NZ_JAUSTR010000001.1"/>
</dbReference>
<keyword evidence="5" id="KW-1185">Reference proteome</keyword>
<comment type="caution">
    <text evidence="4">The sequence shown here is derived from an EMBL/GenBank/DDBJ whole genome shotgun (WGS) entry which is preliminary data.</text>
</comment>